<evidence type="ECO:0000256" key="18">
    <source>
        <dbReference type="RuleBase" id="RU003664"/>
    </source>
</evidence>
<evidence type="ECO:0000259" key="20">
    <source>
        <dbReference type="Pfam" id="PF08245"/>
    </source>
</evidence>
<dbReference type="InterPro" id="IPR036565">
    <property type="entry name" value="Mur-like_cat_sf"/>
</dbReference>
<keyword evidence="12 17" id="KW-0573">Peptidoglycan synthesis</keyword>
<evidence type="ECO:0000259" key="19">
    <source>
        <dbReference type="Pfam" id="PF02875"/>
    </source>
</evidence>
<comment type="function">
    <text evidence="1 17 18">Cell wall formation. Catalyzes the addition of glutamate to the nucleotide precursor UDP-N-acetylmuramoyl-L-alanine (UMA).</text>
</comment>
<sequence>MMDKHWFQGKHVLVLGLAKSGYHAALLLLKLGAHVTVNDAKDITHTEEARHLMQKNVDIVSGGHPRSLMERSWDYVVKNPGIPYHNPLVQEAQKQGIPVVTEIELASFVCKGEIVAITGTNGKTTTTTLIYHMLKEGNCHPHLAGNIGLVASDVAKNVKEDEVMVTEVSSFQLKGTQFFHPKTAILLNISDAHLDYHGTREDYEMSKAKIFQRMTAKDTIIYNADDPAVSRLVKDAKGKLLPFSLAKKINNGGYKENGAFYFQGKKVMEIEEVSLPGAHNEENMLAAICASLLHGASLSSIQQVLRTFQGVEHRLQYVGNVAGRKVYNDSKATNIESTEKALTAFSDPIVLIGGGLDRGVDFSPLIPSLAHVKAAVFYGETKEQLKATAVKANVPRVKTTETLEEAVKEAFSYSTKGDIVLLSPACASWDQFNTFEERGKTFIHAVQQLAGS</sequence>
<keyword evidence="11 17" id="KW-0133">Cell shape</keyword>
<keyword evidence="22" id="KW-1185">Reference proteome</keyword>
<dbReference type="Pfam" id="PF21799">
    <property type="entry name" value="MurD-like_N"/>
    <property type="match status" value="1"/>
</dbReference>
<dbReference type="InterPro" id="IPR004101">
    <property type="entry name" value="Mur_ligase_C"/>
</dbReference>
<dbReference type="SUPFAM" id="SSF51984">
    <property type="entry name" value="MurCD N-terminal domain"/>
    <property type="match status" value="1"/>
</dbReference>
<keyword evidence="8 17" id="KW-0436">Ligase</keyword>
<dbReference type="HAMAP" id="MF_00639">
    <property type="entry name" value="MurD"/>
    <property type="match status" value="1"/>
</dbReference>
<evidence type="ECO:0000256" key="17">
    <source>
        <dbReference type="HAMAP-Rule" id="MF_00639"/>
    </source>
</evidence>
<evidence type="ECO:0000256" key="2">
    <source>
        <dbReference type="ARBA" id="ARBA00004496"/>
    </source>
</evidence>
<evidence type="ECO:0000256" key="14">
    <source>
        <dbReference type="ARBA" id="ARBA00030398"/>
    </source>
</evidence>
<evidence type="ECO:0000256" key="6">
    <source>
        <dbReference type="ARBA" id="ARBA00015655"/>
    </source>
</evidence>
<evidence type="ECO:0000313" key="21">
    <source>
        <dbReference type="EMBL" id="MFC5627431.1"/>
    </source>
</evidence>
<gene>
    <name evidence="17 21" type="primary">murD</name>
    <name evidence="21" type="ORF">ACFPTR_00785</name>
</gene>
<evidence type="ECO:0000256" key="15">
    <source>
        <dbReference type="ARBA" id="ARBA00032324"/>
    </source>
</evidence>
<dbReference type="InterPro" id="IPR013221">
    <property type="entry name" value="Mur_ligase_cen"/>
</dbReference>
<dbReference type="SUPFAM" id="SSF53244">
    <property type="entry name" value="MurD-like peptide ligases, peptide-binding domain"/>
    <property type="match status" value="1"/>
</dbReference>
<keyword evidence="7 17" id="KW-0963">Cytoplasm</keyword>
<feature type="domain" description="Mur ligase central" evidence="20">
    <location>
        <begin position="117"/>
        <end position="290"/>
    </location>
</feature>
<dbReference type="PANTHER" id="PTHR43692">
    <property type="entry name" value="UDP-N-ACETYLMURAMOYLALANINE--D-GLUTAMATE LIGASE"/>
    <property type="match status" value="1"/>
</dbReference>
<dbReference type="PANTHER" id="PTHR43692:SF1">
    <property type="entry name" value="UDP-N-ACETYLMURAMOYLALANINE--D-GLUTAMATE LIGASE"/>
    <property type="match status" value="1"/>
</dbReference>
<dbReference type="InterPro" id="IPR036615">
    <property type="entry name" value="Mur_ligase_C_dom_sf"/>
</dbReference>
<evidence type="ECO:0000313" key="22">
    <source>
        <dbReference type="Proteomes" id="UP001596143"/>
    </source>
</evidence>
<accession>A0ABW0U3K3</accession>
<evidence type="ECO:0000256" key="5">
    <source>
        <dbReference type="ARBA" id="ARBA00012212"/>
    </source>
</evidence>
<dbReference type="Gene3D" id="3.40.1190.10">
    <property type="entry name" value="Mur-like, catalytic domain"/>
    <property type="match status" value="1"/>
</dbReference>
<evidence type="ECO:0000256" key="12">
    <source>
        <dbReference type="ARBA" id="ARBA00022984"/>
    </source>
</evidence>
<comment type="catalytic activity">
    <reaction evidence="16 17 18">
        <text>UDP-N-acetyl-alpha-D-muramoyl-L-alanine + D-glutamate + ATP = UDP-N-acetyl-alpha-D-muramoyl-L-alanyl-D-glutamate + ADP + phosphate + H(+)</text>
        <dbReference type="Rhea" id="RHEA:16429"/>
        <dbReference type="ChEBI" id="CHEBI:15378"/>
        <dbReference type="ChEBI" id="CHEBI:29986"/>
        <dbReference type="ChEBI" id="CHEBI:30616"/>
        <dbReference type="ChEBI" id="CHEBI:43474"/>
        <dbReference type="ChEBI" id="CHEBI:83898"/>
        <dbReference type="ChEBI" id="CHEBI:83900"/>
        <dbReference type="ChEBI" id="CHEBI:456216"/>
        <dbReference type="EC" id="6.3.2.9"/>
    </reaction>
</comment>
<keyword evidence="17 18" id="KW-0131">Cell cycle</keyword>
<feature type="binding site" evidence="17">
    <location>
        <begin position="119"/>
        <end position="125"/>
    </location>
    <ligand>
        <name>ATP</name>
        <dbReference type="ChEBI" id="CHEBI:30616"/>
    </ligand>
</feature>
<organism evidence="21 22">
    <name type="scientific">Aliibacillus thermotolerans</name>
    <dbReference type="NCBI Taxonomy" id="1834418"/>
    <lineage>
        <taxon>Bacteria</taxon>
        <taxon>Bacillati</taxon>
        <taxon>Bacillota</taxon>
        <taxon>Bacilli</taxon>
        <taxon>Bacillales</taxon>
        <taxon>Bacillaceae</taxon>
        <taxon>Aliibacillus</taxon>
    </lineage>
</organism>
<dbReference type="Pfam" id="PF08245">
    <property type="entry name" value="Mur_ligase_M"/>
    <property type="match status" value="1"/>
</dbReference>
<keyword evidence="10 17" id="KW-0067">ATP-binding</keyword>
<name>A0ABW0U3K3_9BACI</name>
<comment type="similarity">
    <text evidence="4 17">Belongs to the MurCDEF family.</text>
</comment>
<proteinExistence type="inferred from homology"/>
<dbReference type="Proteomes" id="UP001596143">
    <property type="component" value="Unassembled WGS sequence"/>
</dbReference>
<evidence type="ECO:0000256" key="3">
    <source>
        <dbReference type="ARBA" id="ARBA00004752"/>
    </source>
</evidence>
<comment type="subcellular location">
    <subcellularLocation>
        <location evidence="2 17 18">Cytoplasm</location>
    </subcellularLocation>
</comment>
<dbReference type="Gene3D" id="3.90.190.20">
    <property type="entry name" value="Mur ligase, C-terminal domain"/>
    <property type="match status" value="1"/>
</dbReference>
<evidence type="ECO:0000256" key="7">
    <source>
        <dbReference type="ARBA" id="ARBA00022490"/>
    </source>
</evidence>
<evidence type="ECO:0000256" key="13">
    <source>
        <dbReference type="ARBA" id="ARBA00023316"/>
    </source>
</evidence>
<dbReference type="Pfam" id="PF02875">
    <property type="entry name" value="Mur_ligase_C"/>
    <property type="match status" value="1"/>
</dbReference>
<evidence type="ECO:0000256" key="1">
    <source>
        <dbReference type="ARBA" id="ARBA00002734"/>
    </source>
</evidence>
<evidence type="ECO:0000256" key="10">
    <source>
        <dbReference type="ARBA" id="ARBA00022840"/>
    </source>
</evidence>
<protein>
    <recommendedName>
        <fullName evidence="6 17">UDP-N-acetylmuramoylalanine--D-glutamate ligase</fullName>
        <ecNumber evidence="5 17">6.3.2.9</ecNumber>
    </recommendedName>
    <alternativeName>
        <fullName evidence="15 17">D-glutamic acid-adding enzyme</fullName>
    </alternativeName>
    <alternativeName>
        <fullName evidence="14 17">UDP-N-acetylmuramoyl-L-alanyl-D-glutamate synthetase</fullName>
    </alternativeName>
</protein>
<feature type="domain" description="Mur ligase C-terminal" evidence="19">
    <location>
        <begin position="313"/>
        <end position="426"/>
    </location>
</feature>
<dbReference type="InterPro" id="IPR005762">
    <property type="entry name" value="MurD"/>
</dbReference>
<dbReference type="RefSeq" id="WP_270898391.1">
    <property type="nucleotide sequence ID" value="NZ_JBHSPF010000004.1"/>
</dbReference>
<dbReference type="GO" id="GO:0008764">
    <property type="term" value="F:UDP-N-acetylmuramoylalanine-D-glutamate ligase activity"/>
    <property type="evidence" value="ECO:0007669"/>
    <property type="project" value="UniProtKB-EC"/>
</dbReference>
<keyword evidence="9 17" id="KW-0547">Nucleotide-binding</keyword>
<evidence type="ECO:0000256" key="9">
    <source>
        <dbReference type="ARBA" id="ARBA00022741"/>
    </source>
</evidence>
<dbReference type="EMBL" id="JBHSPF010000004">
    <property type="protein sequence ID" value="MFC5627431.1"/>
    <property type="molecule type" value="Genomic_DNA"/>
</dbReference>
<keyword evidence="13 17" id="KW-0961">Cell wall biogenesis/degradation</keyword>
<evidence type="ECO:0000256" key="4">
    <source>
        <dbReference type="ARBA" id="ARBA00010416"/>
    </source>
</evidence>
<evidence type="ECO:0000256" key="8">
    <source>
        <dbReference type="ARBA" id="ARBA00022598"/>
    </source>
</evidence>
<evidence type="ECO:0000256" key="11">
    <source>
        <dbReference type="ARBA" id="ARBA00022960"/>
    </source>
</evidence>
<dbReference type="SUPFAM" id="SSF53623">
    <property type="entry name" value="MurD-like peptide ligases, catalytic domain"/>
    <property type="match status" value="1"/>
</dbReference>
<dbReference type="Gene3D" id="3.40.50.720">
    <property type="entry name" value="NAD(P)-binding Rossmann-like Domain"/>
    <property type="match status" value="1"/>
</dbReference>
<reference evidence="22" key="1">
    <citation type="journal article" date="2019" name="Int. J. Syst. Evol. Microbiol.">
        <title>The Global Catalogue of Microorganisms (GCM) 10K type strain sequencing project: providing services to taxonomists for standard genome sequencing and annotation.</title>
        <authorList>
            <consortium name="The Broad Institute Genomics Platform"/>
            <consortium name="The Broad Institute Genome Sequencing Center for Infectious Disease"/>
            <person name="Wu L."/>
            <person name="Ma J."/>
        </authorList>
    </citation>
    <scope>NUCLEOTIDE SEQUENCE [LARGE SCALE GENOMIC DNA]</scope>
    <source>
        <strain evidence="22">CGMCC 1.15790</strain>
    </source>
</reference>
<dbReference type="EC" id="6.3.2.9" evidence="5 17"/>
<keyword evidence="17 18" id="KW-0132">Cell division</keyword>
<dbReference type="NCBIfam" id="TIGR01087">
    <property type="entry name" value="murD"/>
    <property type="match status" value="1"/>
</dbReference>
<comment type="pathway">
    <text evidence="3 17 18">Cell wall biogenesis; peptidoglycan biosynthesis.</text>
</comment>
<comment type="caution">
    <text evidence="21">The sequence shown here is derived from an EMBL/GenBank/DDBJ whole genome shotgun (WGS) entry which is preliminary data.</text>
</comment>
<evidence type="ECO:0000256" key="16">
    <source>
        <dbReference type="ARBA" id="ARBA00047632"/>
    </source>
</evidence>